<dbReference type="InterPro" id="IPR054365">
    <property type="entry name" value="Lreu_0056-like"/>
</dbReference>
<accession>A0A976RSB7</accession>
<feature type="signal peptide" evidence="2">
    <location>
        <begin position="1"/>
        <end position="20"/>
    </location>
</feature>
<evidence type="ECO:0000313" key="5">
    <source>
        <dbReference type="Proteomes" id="UP000831181"/>
    </source>
</evidence>
<name>A0A976RSB7_9LACO</name>
<keyword evidence="5" id="KW-1185">Reference proteome</keyword>
<gene>
    <name evidence="4" type="ORF">MOO44_08580</name>
</gene>
<dbReference type="KEGG" id="lbe:MOO44_08580"/>
<dbReference type="EMBL" id="CP093361">
    <property type="protein sequence ID" value="UQS86903.1"/>
    <property type="molecule type" value="Genomic_DNA"/>
</dbReference>
<dbReference type="AlphaFoldDB" id="A0A976RSB7"/>
<evidence type="ECO:0000256" key="1">
    <source>
        <dbReference type="SAM" id="MobiDB-lite"/>
    </source>
</evidence>
<feature type="chain" id="PRO_5038691900" description="Lreu-0056-like domain-containing protein" evidence="2">
    <location>
        <begin position="21"/>
        <end position="194"/>
    </location>
</feature>
<evidence type="ECO:0000313" key="4">
    <source>
        <dbReference type="EMBL" id="UQS86903.1"/>
    </source>
</evidence>
<dbReference type="Proteomes" id="UP000831181">
    <property type="component" value="Chromosome"/>
</dbReference>
<feature type="domain" description="Lreu-0056-like" evidence="3">
    <location>
        <begin position="81"/>
        <end position="188"/>
    </location>
</feature>
<organism evidence="4 5">
    <name type="scientific">Nicoliella spurrieriana</name>
    <dbReference type="NCBI Taxonomy" id="2925830"/>
    <lineage>
        <taxon>Bacteria</taxon>
        <taxon>Bacillati</taxon>
        <taxon>Bacillota</taxon>
        <taxon>Bacilli</taxon>
        <taxon>Lactobacillales</taxon>
        <taxon>Lactobacillaceae</taxon>
        <taxon>Nicoliella</taxon>
    </lineage>
</organism>
<dbReference type="Pfam" id="PF22125">
    <property type="entry name" value="Lreu_0056_like"/>
    <property type="match status" value="1"/>
</dbReference>
<proteinExistence type="predicted"/>
<protein>
    <recommendedName>
        <fullName evidence="3">Lreu-0056-like domain-containing protein</fullName>
    </recommendedName>
</protein>
<keyword evidence="2" id="KW-0732">Signal</keyword>
<feature type="compositionally biased region" description="Low complexity" evidence="1">
    <location>
        <begin position="29"/>
        <end position="73"/>
    </location>
</feature>
<dbReference type="RefSeq" id="WP_260116703.1">
    <property type="nucleotide sequence ID" value="NZ_CP093361.1"/>
</dbReference>
<sequence>MKRNLFIGSITLLASSLILVGCGNQNKASSQSSSNTSSSSVSSSSVSSSNSSSTTSSSSNTSSSASSATTNNQKAQTKVNSKTAGVLVALLVRPDWFKSEVGSSLKYSETAGGEYKNYGAFYGQGDTSDHLAFQLNGNTVNYEYWDQDSSEPNGGHKITGSVALNRLINDYYINQDQKDEVNGYVNKLPLDSID</sequence>
<evidence type="ECO:0000259" key="3">
    <source>
        <dbReference type="Pfam" id="PF22125"/>
    </source>
</evidence>
<evidence type="ECO:0000256" key="2">
    <source>
        <dbReference type="SAM" id="SignalP"/>
    </source>
</evidence>
<reference evidence="4" key="1">
    <citation type="journal article" date="2022" name="Int. J. Syst. Evol. Microbiol.">
        <title>Apilactobacillus apisilvae sp. nov., Nicolia spurrieriana gen. nov. sp. nov., Bombilactobacillus folatiphilus sp. nov. and Bombilactobacillus thymidiniphilus sp. nov., four new lactic acid bacterial isolates from stingless bees Tetragonula carbonaria and Austroplebeia australis.</title>
        <authorList>
            <person name="Oliphant S.A."/>
            <person name="Watson-Haigh N.S."/>
            <person name="Sumby K.M."/>
            <person name="Gardner J."/>
            <person name="Groom S."/>
            <person name="Jiranek V."/>
        </authorList>
    </citation>
    <scope>NUCLEOTIDE SEQUENCE</scope>
    <source>
        <strain evidence="4">SGEP1_A5</strain>
    </source>
</reference>
<dbReference type="Gene3D" id="3.30.1460.60">
    <property type="match status" value="1"/>
</dbReference>
<feature type="region of interest" description="Disordered" evidence="1">
    <location>
        <begin position="28"/>
        <end position="78"/>
    </location>
</feature>